<gene>
    <name evidence="1" type="ORF">CXK93_12265</name>
</gene>
<evidence type="ECO:0000313" key="2">
    <source>
        <dbReference type="Proteomes" id="UP000236021"/>
    </source>
</evidence>
<organism evidence="1 2">
    <name type="scientific">Stutzerimonas decontaminans</name>
    <dbReference type="NCBI Taxonomy" id="3022791"/>
    <lineage>
        <taxon>Bacteria</taxon>
        <taxon>Pseudomonadati</taxon>
        <taxon>Pseudomonadota</taxon>
        <taxon>Gammaproteobacteria</taxon>
        <taxon>Pseudomonadales</taxon>
        <taxon>Pseudomonadaceae</taxon>
        <taxon>Stutzerimonas</taxon>
    </lineage>
</organism>
<dbReference type="RefSeq" id="WP_102857038.1">
    <property type="nucleotide sequence ID" value="NZ_JAMOHT010000026.1"/>
</dbReference>
<dbReference type="Proteomes" id="UP000236021">
    <property type="component" value="Unassembled WGS sequence"/>
</dbReference>
<evidence type="ECO:0000313" key="1">
    <source>
        <dbReference type="EMBL" id="PNF85037.1"/>
    </source>
</evidence>
<name>A0ABX4VXV4_9GAMM</name>
<accession>A0ABX4VXV4</accession>
<keyword evidence="2" id="KW-1185">Reference proteome</keyword>
<reference evidence="1 2" key="1">
    <citation type="submission" date="2018-01" db="EMBL/GenBank/DDBJ databases">
        <title>Denitrification phenotypes of diverse strains of Pseudomonas stutzeri.</title>
        <authorList>
            <person name="Milligan D.A."/>
            <person name="Bergaust L."/>
            <person name="Bakken L.R."/>
            <person name="Frostegard A."/>
        </authorList>
    </citation>
    <scope>NUCLEOTIDE SEQUENCE [LARGE SCALE GENOMIC DNA]</scope>
    <source>
        <strain evidence="1 2">ST27MN3</strain>
    </source>
</reference>
<comment type="caution">
    <text evidence="1">The sequence shown here is derived from an EMBL/GenBank/DDBJ whole genome shotgun (WGS) entry which is preliminary data.</text>
</comment>
<dbReference type="EMBL" id="POUI01000002">
    <property type="protein sequence ID" value="PNF85037.1"/>
    <property type="molecule type" value="Genomic_DNA"/>
</dbReference>
<protein>
    <submittedName>
        <fullName evidence="1">Uncharacterized protein</fullName>
    </submittedName>
</protein>
<sequence>MLKGELRQTHFPYCLDRLEDGSYVLLNRSYKPIGFITGEWVNYEEHPIGMRLPGLTEELAAELDARGRANLDRIYFYNDGCVPTDGNENMQAYLARLAKLMALRIAD</sequence>
<proteinExistence type="predicted"/>